<dbReference type="Proteomes" id="UP001310890">
    <property type="component" value="Unassembled WGS sequence"/>
</dbReference>
<accession>A0AAN7TEK0</accession>
<proteinExistence type="predicted"/>
<evidence type="ECO:0000313" key="3">
    <source>
        <dbReference type="EMBL" id="KAK5110951.1"/>
    </source>
</evidence>
<sequence>MIQEKESKQNPPLFKVQRSRGVPARQEKHYYTLPETDPDATGRLWTRVATKMSPKGRAPPREKVTKSSSSSRLPLRSAYTASDVDSVSESTSSPRSRALRPQQYSIFTQCILAPRRITVDAKTRITRGPFAHFGTERPASYRALDKLGTSSVLLNRGTDQAKEIAAHYDFMRAKRLCEAEFSTYAKETFFLGEPRSTAPPPDRIWRAERMLELVCPATDDSQWLKPPLLMFNVPRSDDYTWDVRPDCAYWISTRGFNEEYVHNIGGACFVYQDWVLCPYLTIEFKRDSDDISAAQIQAVTAGVIALYNRYQLHSRANPEVADEEIAATSLVHYTITFTGPCYTIFKIRPNDVDEPNVWNGCCMGFLDGGDCTHASHVIRLMDWINEIHRWGLTVHARACEMDVKRLLNLEGVDTSMIE</sequence>
<name>A0AAN7TEK0_9PEZI</name>
<dbReference type="EMBL" id="JAVRRL010000044">
    <property type="protein sequence ID" value="KAK5110951.1"/>
    <property type="molecule type" value="Genomic_DNA"/>
</dbReference>
<evidence type="ECO:0000256" key="1">
    <source>
        <dbReference type="SAM" id="MobiDB-lite"/>
    </source>
</evidence>
<feature type="region of interest" description="Disordered" evidence="1">
    <location>
        <begin position="1"/>
        <end position="99"/>
    </location>
</feature>
<protein>
    <recommendedName>
        <fullName evidence="2">DUF7924 domain-containing protein</fullName>
    </recommendedName>
</protein>
<dbReference type="InterPro" id="IPR057684">
    <property type="entry name" value="DUF7924"/>
</dbReference>
<dbReference type="AlphaFoldDB" id="A0AAN7TEK0"/>
<organism evidence="3 4">
    <name type="scientific">Meristemomyces frigidus</name>
    <dbReference type="NCBI Taxonomy" id="1508187"/>
    <lineage>
        <taxon>Eukaryota</taxon>
        <taxon>Fungi</taxon>
        <taxon>Dikarya</taxon>
        <taxon>Ascomycota</taxon>
        <taxon>Pezizomycotina</taxon>
        <taxon>Dothideomycetes</taxon>
        <taxon>Dothideomycetidae</taxon>
        <taxon>Mycosphaerellales</taxon>
        <taxon>Teratosphaeriaceae</taxon>
        <taxon>Meristemomyces</taxon>
    </lineage>
</organism>
<evidence type="ECO:0000259" key="2">
    <source>
        <dbReference type="Pfam" id="PF25545"/>
    </source>
</evidence>
<reference evidence="3" key="1">
    <citation type="submission" date="2023-08" db="EMBL/GenBank/DDBJ databases">
        <title>Black Yeasts Isolated from many extreme environments.</title>
        <authorList>
            <person name="Coleine C."/>
            <person name="Stajich J.E."/>
            <person name="Selbmann L."/>
        </authorList>
    </citation>
    <scope>NUCLEOTIDE SEQUENCE</scope>
    <source>
        <strain evidence="3">CCFEE 5401</strain>
    </source>
</reference>
<comment type="caution">
    <text evidence="3">The sequence shown here is derived from an EMBL/GenBank/DDBJ whole genome shotgun (WGS) entry which is preliminary data.</text>
</comment>
<feature type="domain" description="DUF7924" evidence="2">
    <location>
        <begin position="245"/>
        <end position="332"/>
    </location>
</feature>
<gene>
    <name evidence="3" type="ORF">LTR62_005489</name>
</gene>
<dbReference type="Pfam" id="PF25545">
    <property type="entry name" value="DUF7924"/>
    <property type="match status" value="1"/>
</dbReference>
<feature type="compositionally biased region" description="Low complexity" evidence="1">
    <location>
        <begin position="67"/>
        <end position="96"/>
    </location>
</feature>
<evidence type="ECO:0000313" key="4">
    <source>
        <dbReference type="Proteomes" id="UP001310890"/>
    </source>
</evidence>